<reference evidence="1" key="1">
    <citation type="submission" date="2020-05" db="EMBL/GenBank/DDBJ databases">
        <authorList>
            <person name="Chiriac C."/>
            <person name="Salcher M."/>
            <person name="Ghai R."/>
            <person name="Kavagutti S V."/>
        </authorList>
    </citation>
    <scope>NUCLEOTIDE SEQUENCE</scope>
</reference>
<evidence type="ECO:0000313" key="1">
    <source>
        <dbReference type="EMBL" id="CAB5194398.1"/>
    </source>
</evidence>
<dbReference type="EMBL" id="LR798215">
    <property type="protein sequence ID" value="CAB5194398.1"/>
    <property type="molecule type" value="Genomic_DNA"/>
</dbReference>
<proteinExistence type="predicted"/>
<sequence>MTAQQYILDLVEWESTNGYSTADLIRHWCNCQEVEITEQGNVWIANPQTGHTLEDNELAKFVEWHKSQIN</sequence>
<protein>
    <submittedName>
        <fullName evidence="1">Uncharacterized protein</fullName>
    </submittedName>
</protein>
<gene>
    <name evidence="1" type="ORF">UFOVP178_1</name>
</gene>
<organism evidence="1">
    <name type="scientific">uncultured Caudovirales phage</name>
    <dbReference type="NCBI Taxonomy" id="2100421"/>
    <lineage>
        <taxon>Viruses</taxon>
        <taxon>Duplodnaviria</taxon>
        <taxon>Heunggongvirae</taxon>
        <taxon>Uroviricota</taxon>
        <taxon>Caudoviricetes</taxon>
        <taxon>Peduoviridae</taxon>
        <taxon>Maltschvirus</taxon>
        <taxon>Maltschvirus maltsch</taxon>
    </lineage>
</organism>
<accession>A0A6J7WDW7</accession>
<name>A0A6J7WDW7_9CAUD</name>